<protein>
    <submittedName>
        <fullName evidence="2">Uncharacterized protein</fullName>
    </submittedName>
</protein>
<keyword evidence="3" id="KW-1185">Reference proteome</keyword>
<reference evidence="2" key="1">
    <citation type="submission" date="2023-06" db="EMBL/GenBank/DDBJ databases">
        <title>Draft genome of Marssonina rosae.</title>
        <authorList>
            <person name="Cheng Q."/>
        </authorList>
    </citation>
    <scope>NUCLEOTIDE SEQUENCE</scope>
    <source>
        <strain evidence="2">R4</strain>
    </source>
</reference>
<feature type="region of interest" description="Disordered" evidence="1">
    <location>
        <begin position="145"/>
        <end position="165"/>
    </location>
</feature>
<organism evidence="2 3">
    <name type="scientific">Diplocarpon rosae</name>
    <dbReference type="NCBI Taxonomy" id="946125"/>
    <lineage>
        <taxon>Eukaryota</taxon>
        <taxon>Fungi</taxon>
        <taxon>Dikarya</taxon>
        <taxon>Ascomycota</taxon>
        <taxon>Pezizomycotina</taxon>
        <taxon>Leotiomycetes</taxon>
        <taxon>Helotiales</taxon>
        <taxon>Drepanopezizaceae</taxon>
        <taxon>Diplocarpon</taxon>
    </lineage>
</organism>
<dbReference type="PANTHER" id="PTHR38115">
    <property type="entry name" value="LIPOCALIN-LIKE DOMAIN-CONTAINING PROTEIN"/>
    <property type="match status" value="1"/>
</dbReference>
<sequence length="235" mass="25100">MAVPTDMTLRTLNGKFALVGSLANSIVIVFTTRTKVLSSSFPYLIRMAAAKSNVNLTFTSLPGDSTGGPSKIKIATLISAAGLSLGKERTEERSIDGSSFEDSEGPLGPITGRFWWSLLGDLSLEFDAASKGAATAELNFLKGMGGKDAEPKEPTESMFRSKGTDTGAGAGDEVIRLQVHAKKSGAQADHSWGFETGIGEGKEKEARRYTRRILVRKDGKTEMARLVYDYLGPSA</sequence>
<gene>
    <name evidence="2" type="ORF">QTJ16_004852</name>
</gene>
<dbReference type="PANTHER" id="PTHR38115:SF1">
    <property type="entry name" value="LIPOCALIN-LIKE DOMAIN-CONTAINING PROTEIN"/>
    <property type="match status" value="1"/>
</dbReference>
<dbReference type="EMBL" id="JAUBYV010000007">
    <property type="protein sequence ID" value="KAK2625540.1"/>
    <property type="molecule type" value="Genomic_DNA"/>
</dbReference>
<evidence type="ECO:0000313" key="3">
    <source>
        <dbReference type="Proteomes" id="UP001285354"/>
    </source>
</evidence>
<proteinExistence type="predicted"/>
<comment type="caution">
    <text evidence="2">The sequence shown here is derived from an EMBL/GenBank/DDBJ whole genome shotgun (WGS) entry which is preliminary data.</text>
</comment>
<dbReference type="InterPro" id="IPR053037">
    <property type="entry name" value="Pericyclase_pydY-like"/>
</dbReference>
<name>A0AAD9SXL9_9HELO</name>
<feature type="compositionally biased region" description="Basic and acidic residues" evidence="1">
    <location>
        <begin position="145"/>
        <end position="155"/>
    </location>
</feature>
<evidence type="ECO:0000256" key="1">
    <source>
        <dbReference type="SAM" id="MobiDB-lite"/>
    </source>
</evidence>
<dbReference type="Proteomes" id="UP001285354">
    <property type="component" value="Unassembled WGS sequence"/>
</dbReference>
<accession>A0AAD9SXL9</accession>
<dbReference type="AlphaFoldDB" id="A0AAD9SXL9"/>
<evidence type="ECO:0000313" key="2">
    <source>
        <dbReference type="EMBL" id="KAK2625540.1"/>
    </source>
</evidence>